<protein>
    <submittedName>
        <fullName evidence="1">Uncharacterized protein</fullName>
    </submittedName>
</protein>
<dbReference type="Proteomes" id="UP000593577">
    <property type="component" value="Unassembled WGS sequence"/>
</dbReference>
<gene>
    <name evidence="1" type="ORF">Goari_020048</name>
</gene>
<evidence type="ECO:0000313" key="2">
    <source>
        <dbReference type="Proteomes" id="UP000593577"/>
    </source>
</evidence>
<comment type="caution">
    <text evidence="1">The sequence shown here is derived from an EMBL/GenBank/DDBJ whole genome shotgun (WGS) entry which is preliminary data.</text>
</comment>
<sequence>MEVVPTSSKMGSTRAPAWVLRSLAPSFLSTLSSQPLIPRGVQGIPMFLCWHHFPLDLPCSWFTLPQSLSLALASIQQGALELL</sequence>
<keyword evidence="2" id="KW-1185">Reference proteome</keyword>
<organism evidence="1 2">
    <name type="scientific">Gossypium aridum</name>
    <name type="common">American cotton</name>
    <name type="synonym">Erioxylum aridum</name>
    <dbReference type="NCBI Taxonomy" id="34290"/>
    <lineage>
        <taxon>Eukaryota</taxon>
        <taxon>Viridiplantae</taxon>
        <taxon>Streptophyta</taxon>
        <taxon>Embryophyta</taxon>
        <taxon>Tracheophyta</taxon>
        <taxon>Spermatophyta</taxon>
        <taxon>Magnoliopsida</taxon>
        <taxon>eudicotyledons</taxon>
        <taxon>Gunneridae</taxon>
        <taxon>Pentapetalae</taxon>
        <taxon>rosids</taxon>
        <taxon>malvids</taxon>
        <taxon>Malvales</taxon>
        <taxon>Malvaceae</taxon>
        <taxon>Malvoideae</taxon>
        <taxon>Gossypium</taxon>
    </lineage>
</organism>
<evidence type="ECO:0000313" key="1">
    <source>
        <dbReference type="EMBL" id="MBA0678723.1"/>
    </source>
</evidence>
<proteinExistence type="predicted"/>
<accession>A0A7J8WUU5</accession>
<reference evidence="1 2" key="1">
    <citation type="journal article" date="2019" name="Genome Biol. Evol.">
        <title>Insights into the evolution of the New World diploid cottons (Gossypium, subgenus Houzingenia) based on genome sequencing.</title>
        <authorList>
            <person name="Grover C.E."/>
            <person name="Arick M.A. 2nd"/>
            <person name="Thrash A."/>
            <person name="Conover J.L."/>
            <person name="Sanders W.S."/>
            <person name="Peterson D.G."/>
            <person name="Frelichowski J.E."/>
            <person name="Scheffler J.A."/>
            <person name="Scheffler B.E."/>
            <person name="Wendel J.F."/>
        </authorList>
    </citation>
    <scope>NUCLEOTIDE SEQUENCE [LARGE SCALE GENOMIC DNA]</scope>
    <source>
        <strain evidence="1">185</strain>
        <tissue evidence="1">Leaf</tissue>
    </source>
</reference>
<dbReference type="EMBL" id="JABFAA010000003">
    <property type="protein sequence ID" value="MBA0678723.1"/>
    <property type="molecule type" value="Genomic_DNA"/>
</dbReference>
<name>A0A7J8WUU5_GOSAI</name>
<dbReference type="AlphaFoldDB" id="A0A7J8WUU5"/>